<dbReference type="FunFam" id="3.40.980.10:FF:000004">
    <property type="entry name" value="Molybdopterin molybdenumtransferase"/>
    <property type="match status" value="1"/>
</dbReference>
<evidence type="ECO:0000256" key="5">
    <source>
        <dbReference type="ARBA" id="ARBA00022505"/>
    </source>
</evidence>
<dbReference type="Proteomes" id="UP000306985">
    <property type="component" value="Unassembled WGS sequence"/>
</dbReference>
<comment type="caution">
    <text evidence="13">The sequence shown here is derived from an EMBL/GenBank/DDBJ whole genome shotgun (WGS) entry which is preliminary data.</text>
</comment>
<sequence>MRTVAEHASALAALVGPTPVVATPLNEALGLVLGRDLIAPVDLPPFDNSAMDGYVGRAADLPADGTFPLTLPVSHDIPAGRSDGRPLAAGTLARIMTGAPLPPGGEVIVPVERTDGGVDRVRIDGAPAPGVHVRRRGEDLTAGTVALAAGTVMGPTQIGLAAALGLATVDVRRPLRVTVLSTGSELMPPGSALEPGQIYESNSPMLAAALRAVGAQVRIEHFVADDVPALLAALEQAATGADLLLTSGGVSAGAYEVVKDALTGPGGADGAPAVDFVKVAMQPGMPQGAGRFAGVPLVTLPGNPVSSYVSFEVFLRPLVRAAMGHPDVMRPVLRVPLADAISSPAGKRQFRRGHLDTEAGTVSAWGGPGSHLLSWLAGADSMIVVDEDATSLQPGDEVEVWLLD</sequence>
<evidence type="ECO:0000313" key="13">
    <source>
        <dbReference type="EMBL" id="TKV61994.1"/>
    </source>
</evidence>
<dbReference type="SUPFAM" id="SSF63867">
    <property type="entry name" value="MoeA C-terminal domain-like"/>
    <property type="match status" value="1"/>
</dbReference>
<dbReference type="EC" id="2.10.1.1" evidence="11"/>
<dbReference type="Gene3D" id="2.170.190.11">
    <property type="entry name" value="Molybdopterin biosynthesis moea protein, domain 3"/>
    <property type="match status" value="1"/>
</dbReference>
<dbReference type="EMBL" id="SZZH01000001">
    <property type="protein sequence ID" value="TKV61994.1"/>
    <property type="molecule type" value="Genomic_DNA"/>
</dbReference>
<dbReference type="GO" id="GO:0005829">
    <property type="term" value="C:cytosol"/>
    <property type="evidence" value="ECO:0007669"/>
    <property type="project" value="TreeGrafter"/>
</dbReference>
<dbReference type="Pfam" id="PF00994">
    <property type="entry name" value="MoCF_biosynth"/>
    <property type="match status" value="1"/>
</dbReference>
<evidence type="ECO:0000256" key="7">
    <source>
        <dbReference type="ARBA" id="ARBA00022723"/>
    </source>
</evidence>
<comment type="similarity">
    <text evidence="4 11">Belongs to the MoeA family.</text>
</comment>
<dbReference type="Pfam" id="PF03453">
    <property type="entry name" value="MoeA_N"/>
    <property type="match status" value="1"/>
</dbReference>
<dbReference type="Gene3D" id="2.40.340.10">
    <property type="entry name" value="MoeA, C-terminal, domain IV"/>
    <property type="match status" value="1"/>
</dbReference>
<dbReference type="OrthoDB" id="9804758at2"/>
<dbReference type="PANTHER" id="PTHR10192:SF5">
    <property type="entry name" value="GEPHYRIN"/>
    <property type="match status" value="1"/>
</dbReference>
<comment type="function">
    <text evidence="2 11">Catalyzes the insertion of molybdate into adenylated molybdopterin with the concomitant release of AMP.</text>
</comment>
<keyword evidence="9 11" id="KW-0501">Molybdenum cofactor biosynthesis</keyword>
<dbReference type="InterPro" id="IPR001453">
    <property type="entry name" value="MoaB/Mog_dom"/>
</dbReference>
<dbReference type="GO" id="GO:0046872">
    <property type="term" value="F:metal ion binding"/>
    <property type="evidence" value="ECO:0007669"/>
    <property type="project" value="UniProtKB-UniRule"/>
</dbReference>
<dbReference type="SUPFAM" id="SSF63882">
    <property type="entry name" value="MoeA N-terminal region -like"/>
    <property type="match status" value="1"/>
</dbReference>
<dbReference type="AlphaFoldDB" id="A0A4U6QMW5"/>
<keyword evidence="14" id="KW-1185">Reference proteome</keyword>
<evidence type="ECO:0000256" key="6">
    <source>
        <dbReference type="ARBA" id="ARBA00022679"/>
    </source>
</evidence>
<evidence type="ECO:0000256" key="10">
    <source>
        <dbReference type="ARBA" id="ARBA00047317"/>
    </source>
</evidence>
<protein>
    <recommendedName>
        <fullName evidence="11">Molybdopterin molybdenumtransferase</fullName>
        <ecNumber evidence="11">2.10.1.1</ecNumber>
    </recommendedName>
</protein>
<dbReference type="GO" id="GO:0061599">
    <property type="term" value="F:molybdopterin molybdotransferase activity"/>
    <property type="evidence" value="ECO:0007669"/>
    <property type="project" value="UniProtKB-UniRule"/>
</dbReference>
<keyword evidence="8 11" id="KW-0460">Magnesium</keyword>
<dbReference type="SUPFAM" id="SSF53218">
    <property type="entry name" value="Molybdenum cofactor biosynthesis proteins"/>
    <property type="match status" value="1"/>
</dbReference>
<comment type="pathway">
    <text evidence="3 11">Cofactor biosynthesis; molybdopterin biosynthesis.</text>
</comment>
<dbReference type="InterPro" id="IPR036688">
    <property type="entry name" value="MoeA_C_domain_IV_sf"/>
</dbReference>
<gene>
    <name evidence="13" type="ORF">FDO65_10860</name>
</gene>
<keyword evidence="6 11" id="KW-0808">Transferase</keyword>
<organism evidence="13 14">
    <name type="scientific">Nakamurella flava</name>
    <dbReference type="NCBI Taxonomy" id="2576308"/>
    <lineage>
        <taxon>Bacteria</taxon>
        <taxon>Bacillati</taxon>
        <taxon>Actinomycetota</taxon>
        <taxon>Actinomycetes</taxon>
        <taxon>Nakamurellales</taxon>
        <taxon>Nakamurellaceae</taxon>
        <taxon>Nakamurella</taxon>
    </lineage>
</organism>
<keyword evidence="7 11" id="KW-0479">Metal-binding</keyword>
<evidence type="ECO:0000256" key="4">
    <source>
        <dbReference type="ARBA" id="ARBA00010763"/>
    </source>
</evidence>
<evidence type="ECO:0000259" key="12">
    <source>
        <dbReference type="SMART" id="SM00852"/>
    </source>
</evidence>
<dbReference type="Gene3D" id="3.40.980.10">
    <property type="entry name" value="MoaB/Mog-like domain"/>
    <property type="match status" value="1"/>
</dbReference>
<comment type="catalytic activity">
    <reaction evidence="10">
        <text>adenylyl-molybdopterin + molybdate = Mo-molybdopterin + AMP + H(+)</text>
        <dbReference type="Rhea" id="RHEA:35047"/>
        <dbReference type="ChEBI" id="CHEBI:15378"/>
        <dbReference type="ChEBI" id="CHEBI:36264"/>
        <dbReference type="ChEBI" id="CHEBI:62727"/>
        <dbReference type="ChEBI" id="CHEBI:71302"/>
        <dbReference type="ChEBI" id="CHEBI:456215"/>
        <dbReference type="EC" id="2.10.1.1"/>
    </reaction>
</comment>
<name>A0A4U6QMW5_9ACTN</name>
<dbReference type="InterPro" id="IPR038987">
    <property type="entry name" value="MoeA-like"/>
</dbReference>
<dbReference type="NCBIfam" id="TIGR00177">
    <property type="entry name" value="molyb_syn"/>
    <property type="match status" value="1"/>
</dbReference>
<proteinExistence type="inferred from homology"/>
<evidence type="ECO:0000256" key="2">
    <source>
        <dbReference type="ARBA" id="ARBA00002901"/>
    </source>
</evidence>
<evidence type="ECO:0000256" key="9">
    <source>
        <dbReference type="ARBA" id="ARBA00023150"/>
    </source>
</evidence>
<dbReference type="Gene3D" id="3.90.105.10">
    <property type="entry name" value="Molybdopterin biosynthesis moea protein, domain 2"/>
    <property type="match status" value="1"/>
</dbReference>
<dbReference type="CDD" id="cd00887">
    <property type="entry name" value="MoeA"/>
    <property type="match status" value="1"/>
</dbReference>
<reference evidence="13 14" key="1">
    <citation type="submission" date="2019-05" db="EMBL/GenBank/DDBJ databases">
        <title>Nakamurella sp. N5BH11, whole genome shotgun sequence.</title>
        <authorList>
            <person name="Tuo L."/>
        </authorList>
    </citation>
    <scope>NUCLEOTIDE SEQUENCE [LARGE SCALE GENOMIC DNA]</scope>
    <source>
        <strain evidence="13 14">N5BH11</strain>
    </source>
</reference>
<dbReference type="PANTHER" id="PTHR10192">
    <property type="entry name" value="MOLYBDOPTERIN BIOSYNTHESIS PROTEIN"/>
    <property type="match status" value="1"/>
</dbReference>
<dbReference type="RefSeq" id="WP_137449299.1">
    <property type="nucleotide sequence ID" value="NZ_SZZH01000001.1"/>
</dbReference>
<dbReference type="InterPro" id="IPR005111">
    <property type="entry name" value="MoeA_C_domain_IV"/>
</dbReference>
<evidence type="ECO:0000313" key="14">
    <source>
        <dbReference type="Proteomes" id="UP000306985"/>
    </source>
</evidence>
<evidence type="ECO:0000256" key="3">
    <source>
        <dbReference type="ARBA" id="ARBA00005046"/>
    </source>
</evidence>
<evidence type="ECO:0000256" key="1">
    <source>
        <dbReference type="ARBA" id="ARBA00001946"/>
    </source>
</evidence>
<evidence type="ECO:0000256" key="8">
    <source>
        <dbReference type="ARBA" id="ARBA00022842"/>
    </source>
</evidence>
<dbReference type="SMART" id="SM00852">
    <property type="entry name" value="MoCF_biosynth"/>
    <property type="match status" value="1"/>
</dbReference>
<dbReference type="Pfam" id="PF03454">
    <property type="entry name" value="MoeA_C"/>
    <property type="match status" value="1"/>
</dbReference>
<keyword evidence="5 11" id="KW-0500">Molybdenum</keyword>
<dbReference type="InterPro" id="IPR005110">
    <property type="entry name" value="MoeA_linker/N"/>
</dbReference>
<comment type="cofactor">
    <cofactor evidence="1 11">
        <name>Mg(2+)</name>
        <dbReference type="ChEBI" id="CHEBI:18420"/>
    </cofactor>
</comment>
<evidence type="ECO:0000256" key="11">
    <source>
        <dbReference type="RuleBase" id="RU365090"/>
    </source>
</evidence>
<feature type="domain" description="MoaB/Mog" evidence="12">
    <location>
        <begin position="178"/>
        <end position="321"/>
    </location>
</feature>
<accession>A0A4U6QMW5</accession>
<dbReference type="InterPro" id="IPR036425">
    <property type="entry name" value="MoaB/Mog-like_dom_sf"/>
</dbReference>
<dbReference type="NCBIfam" id="NF045515">
    <property type="entry name" value="Glp_gephyrin"/>
    <property type="match status" value="1"/>
</dbReference>
<dbReference type="UniPathway" id="UPA00344"/>
<dbReference type="InterPro" id="IPR036135">
    <property type="entry name" value="MoeA_linker/N_sf"/>
</dbReference>
<dbReference type="GO" id="GO:0006777">
    <property type="term" value="P:Mo-molybdopterin cofactor biosynthetic process"/>
    <property type="evidence" value="ECO:0007669"/>
    <property type="project" value="UniProtKB-UniRule"/>
</dbReference>